<reference evidence="10" key="1">
    <citation type="submission" date="2017-02" db="EMBL/GenBank/DDBJ databases">
        <authorList>
            <person name="Varghese N."/>
            <person name="Submissions S."/>
        </authorList>
    </citation>
    <scope>NUCLEOTIDE SEQUENCE [LARGE SCALE GENOMIC DNA]</scope>
    <source>
        <strain evidence="10">ATCC 35199</strain>
    </source>
</reference>
<dbReference type="Pfam" id="PF04024">
    <property type="entry name" value="PspC"/>
    <property type="match status" value="1"/>
</dbReference>
<feature type="region of interest" description="Disordered" evidence="6">
    <location>
        <begin position="72"/>
        <end position="93"/>
    </location>
</feature>
<feature type="domain" description="Phage shock protein PspC N-terminal" evidence="8">
    <location>
        <begin position="4"/>
        <end position="58"/>
    </location>
</feature>
<evidence type="ECO:0000256" key="1">
    <source>
        <dbReference type="ARBA" id="ARBA00004162"/>
    </source>
</evidence>
<keyword evidence="2" id="KW-1003">Cell membrane</keyword>
<evidence type="ECO:0000259" key="8">
    <source>
        <dbReference type="Pfam" id="PF04024"/>
    </source>
</evidence>
<name>A0A1T5A497_9FIRM</name>
<evidence type="ECO:0000256" key="5">
    <source>
        <dbReference type="ARBA" id="ARBA00023136"/>
    </source>
</evidence>
<evidence type="ECO:0000256" key="6">
    <source>
        <dbReference type="SAM" id="MobiDB-lite"/>
    </source>
</evidence>
<feature type="transmembrane region" description="Helical" evidence="7">
    <location>
        <begin position="127"/>
        <end position="148"/>
    </location>
</feature>
<feature type="compositionally biased region" description="Acidic residues" evidence="6">
    <location>
        <begin position="82"/>
        <end position="93"/>
    </location>
</feature>
<evidence type="ECO:0000256" key="3">
    <source>
        <dbReference type="ARBA" id="ARBA00022692"/>
    </source>
</evidence>
<evidence type="ECO:0000313" key="10">
    <source>
        <dbReference type="Proteomes" id="UP000243406"/>
    </source>
</evidence>
<organism evidence="9 10">
    <name type="scientific">Acetoanaerobium noterae</name>
    <dbReference type="NCBI Taxonomy" id="745369"/>
    <lineage>
        <taxon>Bacteria</taxon>
        <taxon>Bacillati</taxon>
        <taxon>Bacillota</taxon>
        <taxon>Clostridia</taxon>
        <taxon>Peptostreptococcales</taxon>
        <taxon>Filifactoraceae</taxon>
        <taxon>Acetoanaerobium</taxon>
    </lineage>
</organism>
<feature type="transmembrane region" description="Helical" evidence="7">
    <location>
        <begin position="154"/>
        <end position="169"/>
    </location>
</feature>
<dbReference type="EMBL" id="FUYN01000001">
    <property type="protein sequence ID" value="SKB29463.1"/>
    <property type="molecule type" value="Genomic_DNA"/>
</dbReference>
<dbReference type="OrthoDB" id="9815286at2"/>
<evidence type="ECO:0000256" key="2">
    <source>
        <dbReference type="ARBA" id="ARBA00022475"/>
    </source>
</evidence>
<evidence type="ECO:0000313" key="9">
    <source>
        <dbReference type="EMBL" id="SKB29463.1"/>
    </source>
</evidence>
<keyword evidence="4 7" id="KW-1133">Transmembrane helix</keyword>
<keyword evidence="10" id="KW-1185">Reference proteome</keyword>
<dbReference type="RefSeq" id="WP_079588675.1">
    <property type="nucleotide sequence ID" value="NZ_FUYN01000001.1"/>
</dbReference>
<comment type="subcellular location">
    <subcellularLocation>
        <location evidence="1">Cell membrane</location>
        <topology evidence="1">Single-pass membrane protein</topology>
    </subcellularLocation>
</comment>
<dbReference type="InterPro" id="IPR052027">
    <property type="entry name" value="PspC"/>
</dbReference>
<dbReference type="Proteomes" id="UP000243406">
    <property type="component" value="Unassembled WGS sequence"/>
</dbReference>
<dbReference type="GO" id="GO:0005886">
    <property type="term" value="C:plasma membrane"/>
    <property type="evidence" value="ECO:0007669"/>
    <property type="project" value="UniProtKB-SubCell"/>
</dbReference>
<dbReference type="InterPro" id="IPR007168">
    <property type="entry name" value="Phageshock_PspC_N"/>
</dbReference>
<dbReference type="PANTHER" id="PTHR33885:SF3">
    <property type="entry name" value="PHAGE SHOCK PROTEIN C"/>
    <property type="match status" value="1"/>
</dbReference>
<keyword evidence="3 7" id="KW-0812">Transmembrane</keyword>
<proteinExistence type="predicted"/>
<evidence type="ECO:0000256" key="4">
    <source>
        <dbReference type="ARBA" id="ARBA00022989"/>
    </source>
</evidence>
<dbReference type="AlphaFoldDB" id="A0A1T5A497"/>
<dbReference type="PANTHER" id="PTHR33885">
    <property type="entry name" value="PHAGE SHOCK PROTEIN C"/>
    <property type="match status" value="1"/>
</dbReference>
<protein>
    <submittedName>
        <fullName evidence="9">Phage shock protein C (PspC) family protein</fullName>
    </submittedName>
</protein>
<sequence>MGNRIYRSNSDKILGGVCAGLAEYLDIDPTIIRIIWAVSFFSGFGFLAYIIAWIVIPQRPYGMETYHNQTYHAPSYPKEPQGEGEEIPAEEVDYNQSNEYTASSKAEPNYNKAPDYNNDRSDKSAKVIGIGLIIIGGGYLAKKLLGFINIDDKLVFSALLIVVGLFLISKKNK</sequence>
<accession>A0A1T5A497</accession>
<gene>
    <name evidence="9" type="ORF">SAMN02745120_0725</name>
</gene>
<feature type="transmembrane region" description="Helical" evidence="7">
    <location>
        <begin position="34"/>
        <end position="56"/>
    </location>
</feature>
<evidence type="ECO:0000256" key="7">
    <source>
        <dbReference type="SAM" id="Phobius"/>
    </source>
</evidence>
<keyword evidence="5 7" id="KW-0472">Membrane</keyword>